<dbReference type="EMBL" id="JAERUA010000001">
    <property type="protein sequence ID" value="KAI1904110.1"/>
    <property type="molecule type" value="Genomic_DNA"/>
</dbReference>
<keyword evidence="1" id="KW-0175">Coiled coil</keyword>
<sequence>MQGLWREAELLHQQLQCGYQEEVLFHTASLGAAKRQHILRLQALELELDTVERQRDQAARRNAVAEAEHRALLQETHFLLRVLRQARETLEQEEAWFQYHHTAAFGMEEGG</sequence>
<gene>
    <name evidence="2" type="ORF">AGOR_G00002320</name>
</gene>
<organism evidence="2 3">
    <name type="scientific">Albula goreensis</name>
    <dbReference type="NCBI Taxonomy" id="1534307"/>
    <lineage>
        <taxon>Eukaryota</taxon>
        <taxon>Metazoa</taxon>
        <taxon>Chordata</taxon>
        <taxon>Craniata</taxon>
        <taxon>Vertebrata</taxon>
        <taxon>Euteleostomi</taxon>
        <taxon>Actinopterygii</taxon>
        <taxon>Neopterygii</taxon>
        <taxon>Teleostei</taxon>
        <taxon>Albuliformes</taxon>
        <taxon>Albulidae</taxon>
        <taxon>Albula</taxon>
    </lineage>
</organism>
<accession>A0A8T3E5W8</accession>
<keyword evidence="3" id="KW-1185">Reference proteome</keyword>
<evidence type="ECO:0000256" key="1">
    <source>
        <dbReference type="SAM" id="Coils"/>
    </source>
</evidence>
<comment type="caution">
    <text evidence="2">The sequence shown here is derived from an EMBL/GenBank/DDBJ whole genome shotgun (WGS) entry which is preliminary data.</text>
</comment>
<feature type="coiled-coil region" evidence="1">
    <location>
        <begin position="34"/>
        <end position="75"/>
    </location>
</feature>
<evidence type="ECO:0000313" key="3">
    <source>
        <dbReference type="Proteomes" id="UP000829720"/>
    </source>
</evidence>
<proteinExistence type="predicted"/>
<evidence type="ECO:0000313" key="2">
    <source>
        <dbReference type="EMBL" id="KAI1904110.1"/>
    </source>
</evidence>
<dbReference type="OrthoDB" id="9903777at2759"/>
<protein>
    <submittedName>
        <fullName evidence="2">Uncharacterized protein</fullName>
    </submittedName>
</protein>
<name>A0A8T3E5W8_9TELE</name>
<reference evidence="2" key="1">
    <citation type="submission" date="2021-01" db="EMBL/GenBank/DDBJ databases">
        <authorList>
            <person name="Zahm M."/>
            <person name="Roques C."/>
            <person name="Cabau C."/>
            <person name="Klopp C."/>
            <person name="Donnadieu C."/>
            <person name="Jouanno E."/>
            <person name="Lampietro C."/>
            <person name="Louis A."/>
            <person name="Herpin A."/>
            <person name="Echchiki A."/>
            <person name="Berthelot C."/>
            <person name="Parey E."/>
            <person name="Roest-Crollius H."/>
            <person name="Braasch I."/>
            <person name="Postlethwait J."/>
            <person name="Bobe J."/>
            <person name="Montfort J."/>
            <person name="Bouchez O."/>
            <person name="Begum T."/>
            <person name="Mejri S."/>
            <person name="Adams A."/>
            <person name="Chen W.-J."/>
            <person name="Guiguen Y."/>
        </authorList>
    </citation>
    <scope>NUCLEOTIDE SEQUENCE</scope>
    <source>
        <tissue evidence="2">Blood</tissue>
    </source>
</reference>
<dbReference type="Proteomes" id="UP000829720">
    <property type="component" value="Unassembled WGS sequence"/>
</dbReference>
<dbReference type="AlphaFoldDB" id="A0A8T3E5W8"/>